<dbReference type="Proteomes" id="UP001557465">
    <property type="component" value="Unassembled WGS sequence"/>
</dbReference>
<dbReference type="SUPFAM" id="SSF56300">
    <property type="entry name" value="Metallo-dependent phosphatases"/>
    <property type="match status" value="1"/>
</dbReference>
<comment type="caution">
    <text evidence="3">The sequence shown here is derived from an EMBL/GenBank/DDBJ whole genome shotgun (WGS) entry which is preliminary data.</text>
</comment>
<reference evidence="3 4" key="1">
    <citation type="journal article" date="2011" name="Int. J. Syst. Evol. Microbiol.">
        <title>Zhongshania antarctica gen. nov., sp. nov. and Zhongshania guokunii sp. nov., gammaproteobacteria respectively isolated from coastal attached (fast) ice and surface seawater of the Antarctic.</title>
        <authorList>
            <person name="Li H.J."/>
            <person name="Zhang X.Y."/>
            <person name="Chen C.X."/>
            <person name="Zhang Y.J."/>
            <person name="Gao Z.M."/>
            <person name="Yu Y."/>
            <person name="Chen X.L."/>
            <person name="Chen B."/>
            <person name="Zhang Y.Z."/>
        </authorList>
    </citation>
    <scope>NUCLEOTIDE SEQUENCE [LARGE SCALE GENOMIC DNA]</scope>
    <source>
        <strain evidence="3 4">15-R06ZXC-3</strain>
    </source>
</reference>
<dbReference type="SMART" id="SM00854">
    <property type="entry name" value="PGA_cap"/>
    <property type="match status" value="1"/>
</dbReference>
<evidence type="ECO:0000259" key="2">
    <source>
        <dbReference type="SMART" id="SM00854"/>
    </source>
</evidence>
<keyword evidence="4" id="KW-1185">Reference proteome</keyword>
<accession>A0ABV3TR41</accession>
<proteinExistence type="inferred from homology"/>
<gene>
    <name evidence="3" type="ORF">AB4874_19500</name>
</gene>
<dbReference type="RefSeq" id="WP_368393260.1">
    <property type="nucleotide sequence ID" value="NZ_JBFRYC010000029.1"/>
</dbReference>
<organism evidence="3 4">
    <name type="scientific">Thioclava arctica</name>
    <dbReference type="NCBI Taxonomy" id="3238301"/>
    <lineage>
        <taxon>Bacteria</taxon>
        <taxon>Pseudomonadati</taxon>
        <taxon>Pseudomonadota</taxon>
        <taxon>Alphaproteobacteria</taxon>
        <taxon>Rhodobacterales</taxon>
        <taxon>Paracoccaceae</taxon>
        <taxon>Thioclava</taxon>
    </lineage>
</organism>
<dbReference type="Gene3D" id="3.60.21.10">
    <property type="match status" value="1"/>
</dbReference>
<dbReference type="InterPro" id="IPR029052">
    <property type="entry name" value="Metallo-depent_PP-like"/>
</dbReference>
<dbReference type="EMBL" id="JBFRYC010000029">
    <property type="protein sequence ID" value="MEX1663760.1"/>
    <property type="molecule type" value="Genomic_DNA"/>
</dbReference>
<name>A0ABV3TR41_9RHOB</name>
<dbReference type="Pfam" id="PF09587">
    <property type="entry name" value="PGA_cap"/>
    <property type="match status" value="1"/>
</dbReference>
<evidence type="ECO:0000313" key="3">
    <source>
        <dbReference type="EMBL" id="MEX1663760.1"/>
    </source>
</evidence>
<sequence length="555" mass="61872">MSSYAAQDIAEIIDAIDRRLRDHDTEVSAVLRRIATDDWQIRETISPKEAEQARAIFGWIAQKGPAQVWAMAKPILRDPALLQSGIRSFSTNAALSGDETGFAAILAGVLSVDKRTQARLAVLLLSYLFHDAFRTPQPERGVYDIAANPFQKLKWLYRYWFNQLETAEEGAGLESYFATRRIELQAPRLDAPAAEPRTMTVSCAGDLLAVDVLTPKNTPHLFDDITDFYSSADIVSANLESTIDKSRPLGRSQSPGQPARMNTSEAMFQKFRDEAKITYFSTATNHAMDWGPKGVRATLDVLDASGAYHSGTASSQAEQDDVLVVDKHGIKVALLAYTFDLNGYKLPADKPYLVNEVRFNDANPLPDYALIKKQVAAAKAKGAEHIIAYCHWGWEFEMYPHTAIMKVAREVIACGVDTILGNHPHVSQPAEFIERPDAPPALVIYALGDFVSYHPESRNSKLAYIVKFEIVKHGQEKAYVSNLQALPIYILNAKRADGTFDCRILKFENVLREPERYSLSALEKSQLPHLRDKVWNDILAPLSNLGVYEWLLSSG</sequence>
<evidence type="ECO:0000313" key="4">
    <source>
        <dbReference type="Proteomes" id="UP001557465"/>
    </source>
</evidence>
<comment type="similarity">
    <text evidence="1">Belongs to the CapA family.</text>
</comment>
<dbReference type="PANTHER" id="PTHR33393:SF12">
    <property type="entry name" value="CAPSULE BIOSYNTHESIS PROTEIN CAPA"/>
    <property type="match status" value="1"/>
</dbReference>
<dbReference type="PANTHER" id="PTHR33393">
    <property type="entry name" value="POLYGLUTAMINE SYNTHESIS ACCESSORY PROTEIN RV0574C-RELATED"/>
    <property type="match status" value="1"/>
</dbReference>
<evidence type="ECO:0000256" key="1">
    <source>
        <dbReference type="ARBA" id="ARBA00005662"/>
    </source>
</evidence>
<dbReference type="InterPro" id="IPR019079">
    <property type="entry name" value="Capsule_synth_CapA"/>
</dbReference>
<dbReference type="InterPro" id="IPR052169">
    <property type="entry name" value="CW_Biosynth-Accessory"/>
</dbReference>
<feature type="domain" description="Capsule synthesis protein CapA" evidence="2">
    <location>
        <begin position="200"/>
        <end position="454"/>
    </location>
</feature>
<protein>
    <submittedName>
        <fullName evidence="3">CapA family protein</fullName>
    </submittedName>
</protein>